<dbReference type="GO" id="GO:0003723">
    <property type="term" value="F:RNA binding"/>
    <property type="evidence" value="ECO:0007669"/>
    <property type="project" value="TreeGrafter"/>
</dbReference>
<dbReference type="Gene3D" id="1.10.287.110">
    <property type="entry name" value="DnaJ domain"/>
    <property type="match status" value="1"/>
</dbReference>
<dbReference type="InterPro" id="IPR004179">
    <property type="entry name" value="Sec63-dom"/>
</dbReference>
<protein>
    <recommendedName>
        <fullName evidence="12">J domain-containing protein</fullName>
    </recommendedName>
</protein>
<evidence type="ECO:0000256" key="3">
    <source>
        <dbReference type="ARBA" id="ARBA00022692"/>
    </source>
</evidence>
<keyword evidence="2" id="KW-0813">Transport</keyword>
<keyword evidence="6 11" id="KW-1133">Transmembrane helix</keyword>
<feature type="domain" description="J" evidence="12">
    <location>
        <begin position="104"/>
        <end position="174"/>
    </location>
</feature>
<comment type="caution">
    <text evidence="13">The sequence shown here is derived from an EMBL/GenBank/DDBJ whole genome shotgun (WGS) entry which is preliminary data.</text>
</comment>
<gene>
    <name evidence="13" type="ORF">IAR55_000881</name>
</gene>
<proteinExistence type="predicted"/>
<dbReference type="InterPro" id="IPR035892">
    <property type="entry name" value="C2_domain_sf"/>
</dbReference>
<keyword evidence="4" id="KW-0256">Endoplasmic reticulum</keyword>
<keyword evidence="14" id="KW-1185">Reference proteome</keyword>
<organism evidence="13 14">
    <name type="scientific">Kwoniella newhampshirensis</name>
    <dbReference type="NCBI Taxonomy" id="1651941"/>
    <lineage>
        <taxon>Eukaryota</taxon>
        <taxon>Fungi</taxon>
        <taxon>Dikarya</taxon>
        <taxon>Basidiomycota</taxon>
        <taxon>Agaricomycotina</taxon>
        <taxon>Tremellomycetes</taxon>
        <taxon>Tremellales</taxon>
        <taxon>Cryptococcaceae</taxon>
        <taxon>Kwoniella</taxon>
    </lineage>
</organism>
<dbReference type="SUPFAM" id="SSF81296">
    <property type="entry name" value="E set domains"/>
    <property type="match status" value="1"/>
</dbReference>
<dbReference type="SUPFAM" id="SSF46565">
    <property type="entry name" value="Chaperone J-domain"/>
    <property type="match status" value="1"/>
</dbReference>
<dbReference type="PANTHER" id="PTHR24075">
    <property type="entry name" value="SEC63 DOMAIN-CONTAINING"/>
    <property type="match status" value="1"/>
</dbReference>
<reference evidence="13 14" key="1">
    <citation type="journal article" date="2024" name="bioRxiv">
        <title>Comparative genomics of Cryptococcus and Kwoniella reveals pathogenesis evolution and contrasting karyotype dynamics via intercentromeric recombination or chromosome fusion.</title>
        <authorList>
            <person name="Coelho M.A."/>
            <person name="David-Palma M."/>
            <person name="Shea T."/>
            <person name="Bowers K."/>
            <person name="McGinley-Smith S."/>
            <person name="Mohammad A.W."/>
            <person name="Gnirke A."/>
            <person name="Yurkov A.M."/>
            <person name="Nowrousian M."/>
            <person name="Sun S."/>
            <person name="Cuomo C.A."/>
            <person name="Heitman J."/>
        </authorList>
    </citation>
    <scope>NUCLEOTIDE SEQUENCE [LARGE SCALE GENOMIC DNA]</scope>
    <source>
        <strain evidence="13 14">CBS 13917</strain>
    </source>
</reference>
<dbReference type="SMART" id="SM00973">
    <property type="entry name" value="Sec63"/>
    <property type="match status" value="1"/>
</dbReference>
<dbReference type="KEGG" id="kne:92178140"/>
<feature type="coiled-coil region" evidence="9">
    <location>
        <begin position="271"/>
        <end position="298"/>
    </location>
</feature>
<dbReference type="CDD" id="cd06257">
    <property type="entry name" value="DnaJ"/>
    <property type="match status" value="1"/>
</dbReference>
<evidence type="ECO:0000256" key="10">
    <source>
        <dbReference type="SAM" id="MobiDB-lite"/>
    </source>
</evidence>
<keyword evidence="3 11" id="KW-0812">Transmembrane</keyword>
<feature type="compositionally biased region" description="Acidic residues" evidence="10">
    <location>
        <begin position="691"/>
        <end position="710"/>
    </location>
</feature>
<dbReference type="InterPro" id="IPR001623">
    <property type="entry name" value="DnaJ_domain"/>
</dbReference>
<dbReference type="SMART" id="SM00271">
    <property type="entry name" value="DnaJ"/>
    <property type="match status" value="1"/>
</dbReference>
<dbReference type="GO" id="GO:0006614">
    <property type="term" value="P:SRP-dependent cotranslational protein targeting to membrane"/>
    <property type="evidence" value="ECO:0007669"/>
    <property type="project" value="TreeGrafter"/>
</dbReference>
<dbReference type="PROSITE" id="PS50076">
    <property type="entry name" value="DNAJ_2"/>
    <property type="match status" value="1"/>
</dbReference>
<name>A0AAW0Z443_9TREE</name>
<dbReference type="GO" id="GO:0008320">
    <property type="term" value="F:protein transmembrane transporter activity"/>
    <property type="evidence" value="ECO:0007669"/>
    <property type="project" value="TreeGrafter"/>
</dbReference>
<dbReference type="Gene3D" id="1.10.3380.10">
    <property type="entry name" value="Sec63 N-terminal domain-like domain"/>
    <property type="match status" value="1"/>
</dbReference>
<dbReference type="RefSeq" id="XP_066805214.1">
    <property type="nucleotide sequence ID" value="XM_066944013.1"/>
</dbReference>
<keyword evidence="7 11" id="KW-0472">Membrane</keyword>
<evidence type="ECO:0000256" key="2">
    <source>
        <dbReference type="ARBA" id="ARBA00022448"/>
    </source>
</evidence>
<dbReference type="FunFam" id="1.10.287.110:FF:000039">
    <property type="entry name" value="Protein translocation complex component (Npl1)"/>
    <property type="match status" value="1"/>
</dbReference>
<evidence type="ECO:0000256" key="9">
    <source>
        <dbReference type="SAM" id="Coils"/>
    </source>
</evidence>
<dbReference type="EMBL" id="JBCAWK010000002">
    <property type="protein sequence ID" value="KAK8865735.1"/>
    <property type="molecule type" value="Genomic_DNA"/>
</dbReference>
<sequence length="728" mass="81020">MAPGISYDESGSLASYFGVTFLTLVLVPWTWAVTRPSNKDNLKPLCPCPTCTSSPARIAQLKSSSRKRKAIRRYIPLVLAWGLLVYLCYGLSHAPRLGEGTVYNPFEILGISDSSTEKQIKKHYKKLSLQFHPDKIKLADNQTKEEADEKFVQLTKAYKSLTDEVTRENLVKYGNPDGPQQREDKIAIPQWVVEGKNSIWVLGAYGLVLGGGIPWIVGRWWFAQRRLTRDGILNPTAEIFFHQLRDDTDFTSLIALLASALELHSVLGGKKKVSKKERKERQAKVEELEKVLEEKKLEIGIEESPLMKQESKVIITSAVARRARALLWAHLLRVDLDDAEMRSEIIAVLRVLPPLLNALLNIALAHNWLATSLLCIKVQPALVQALPADASPLAQLPGISPEKGTELQIVKKAEGLKWLERFVKSDHVDTTEADVVAKYWPRLEVISAEFKVGGESLVTPSSIVDLTYKVRYIYPGTPYSTSKNKPRSLLPDGDAHEKAGSENGVADSVADVEESVTKVEQEKEKPSPVDVKEKVVEKLDVASKGKEVTEQEVPPNGYAHAPRWPQLRKPNFYVLLGDSKLDKVIVPPVKITDIPFPRSDGLPSEPKEFTLQFQAPPEPNLYSFVAHWRSDTYLGADVHVPIMLKVESPPDEESGDVADDISEPDEDTLAGQMAMMRGEKVRPSGVHGGHEDDDDDESGSEDEYESSSDEEGPRRTKAYNEDSDSDSD</sequence>
<dbReference type="Pfam" id="PF00226">
    <property type="entry name" value="DnaJ"/>
    <property type="match status" value="1"/>
</dbReference>
<feature type="compositionally biased region" description="Acidic residues" evidence="10">
    <location>
        <begin position="649"/>
        <end position="668"/>
    </location>
</feature>
<keyword evidence="5" id="KW-0653">Protein transport</keyword>
<dbReference type="Proteomes" id="UP001388673">
    <property type="component" value="Unassembled WGS sequence"/>
</dbReference>
<dbReference type="InterPro" id="IPR036869">
    <property type="entry name" value="J_dom_sf"/>
</dbReference>
<feature type="transmembrane region" description="Helical" evidence="11">
    <location>
        <begin position="74"/>
        <end position="92"/>
    </location>
</feature>
<dbReference type="PANTHER" id="PTHR24075:SF0">
    <property type="entry name" value="TRANSLOCATION PROTEIN SEC63 HOMOLOG"/>
    <property type="match status" value="1"/>
</dbReference>
<dbReference type="Gene3D" id="2.60.40.150">
    <property type="entry name" value="C2 domain"/>
    <property type="match status" value="1"/>
</dbReference>
<evidence type="ECO:0000256" key="11">
    <source>
        <dbReference type="SAM" id="Phobius"/>
    </source>
</evidence>
<evidence type="ECO:0000256" key="1">
    <source>
        <dbReference type="ARBA" id="ARBA00004477"/>
    </source>
</evidence>
<feature type="region of interest" description="Disordered" evidence="10">
    <location>
        <begin position="481"/>
        <end position="509"/>
    </location>
</feature>
<evidence type="ECO:0000256" key="6">
    <source>
        <dbReference type="ARBA" id="ARBA00022989"/>
    </source>
</evidence>
<evidence type="ECO:0000256" key="4">
    <source>
        <dbReference type="ARBA" id="ARBA00022824"/>
    </source>
</evidence>
<keyword evidence="8" id="KW-0143">Chaperone</keyword>
<comment type="subcellular location">
    <subcellularLocation>
        <location evidence="1">Endoplasmic reticulum membrane</location>
        <topology evidence="1">Multi-pass membrane protein</topology>
    </subcellularLocation>
</comment>
<dbReference type="InterPro" id="IPR014756">
    <property type="entry name" value="Ig_E-set"/>
</dbReference>
<feature type="transmembrane region" description="Helical" evidence="11">
    <location>
        <begin position="199"/>
        <end position="222"/>
    </location>
</feature>
<dbReference type="GO" id="GO:0006620">
    <property type="term" value="P:post-translational protein targeting to endoplasmic reticulum membrane"/>
    <property type="evidence" value="ECO:0007669"/>
    <property type="project" value="TreeGrafter"/>
</dbReference>
<dbReference type="AlphaFoldDB" id="A0AAW0Z443"/>
<dbReference type="Pfam" id="PF02889">
    <property type="entry name" value="Sec63"/>
    <property type="match status" value="1"/>
</dbReference>
<feature type="compositionally biased region" description="Basic and acidic residues" evidence="10">
    <location>
        <begin position="711"/>
        <end position="720"/>
    </location>
</feature>
<dbReference type="GeneID" id="92178140"/>
<evidence type="ECO:0000313" key="14">
    <source>
        <dbReference type="Proteomes" id="UP001388673"/>
    </source>
</evidence>
<evidence type="ECO:0000313" key="13">
    <source>
        <dbReference type="EMBL" id="KAK8865735.1"/>
    </source>
</evidence>
<accession>A0AAW0Z443</accession>
<evidence type="ECO:0000256" key="7">
    <source>
        <dbReference type="ARBA" id="ARBA00023136"/>
    </source>
</evidence>
<dbReference type="PRINTS" id="PR00625">
    <property type="entry name" value="JDOMAIN"/>
</dbReference>
<keyword evidence="9" id="KW-0175">Coiled coil</keyword>
<feature type="region of interest" description="Disordered" evidence="10">
    <location>
        <begin position="647"/>
        <end position="728"/>
    </location>
</feature>
<dbReference type="GO" id="GO:0031207">
    <property type="term" value="C:Sec62/Sec63 complex"/>
    <property type="evidence" value="ECO:0007669"/>
    <property type="project" value="TreeGrafter"/>
</dbReference>
<evidence type="ECO:0000256" key="5">
    <source>
        <dbReference type="ARBA" id="ARBA00022927"/>
    </source>
</evidence>
<feature type="transmembrane region" description="Helical" evidence="11">
    <location>
        <begin position="13"/>
        <end position="33"/>
    </location>
</feature>
<dbReference type="SUPFAM" id="SSF158702">
    <property type="entry name" value="Sec63 N-terminal domain-like"/>
    <property type="match status" value="1"/>
</dbReference>
<evidence type="ECO:0000256" key="8">
    <source>
        <dbReference type="ARBA" id="ARBA00023186"/>
    </source>
</evidence>
<evidence type="ECO:0000259" key="12">
    <source>
        <dbReference type="PROSITE" id="PS50076"/>
    </source>
</evidence>